<accession>S4W2P4</accession>
<sequence length="110" mass="12653">MASFDAQHAVQALDRAQREWKAYGRPNFYSDFASGFSQNEQQFVGRFLKETGFVGDRVRPNPAALADLMEQLDTLDEFKASTRPQEIKDGAMQMCFWLIAQRARKLYPLD</sequence>
<name>S4W2P4_9VIRU</name>
<keyword evidence="2" id="KW-1185">Reference proteome</keyword>
<dbReference type="KEGG" id="vg:16606599"/>
<dbReference type="Proteomes" id="UP000204584">
    <property type="component" value="Segment"/>
</dbReference>
<evidence type="ECO:0000313" key="1">
    <source>
        <dbReference type="EMBL" id="AGO84812.1"/>
    </source>
</evidence>
<organism evidence="1 2">
    <name type="scientific">Pandoravirus salinus</name>
    <dbReference type="NCBI Taxonomy" id="1349410"/>
    <lineage>
        <taxon>Viruses</taxon>
        <taxon>Pandoravirus</taxon>
    </lineage>
</organism>
<protein>
    <submittedName>
        <fullName evidence="1">Uncharacterized protein</fullName>
    </submittedName>
</protein>
<dbReference type="RefSeq" id="YP_008437885.1">
    <property type="nucleotide sequence ID" value="NC_022098.1"/>
</dbReference>
<reference evidence="1 2" key="1">
    <citation type="journal article" date="2013" name="Science">
        <title>Pandoraviruses: amoeba viruses with genomes up to 2.5 Mb reaching that of parasitic eukaryotes.</title>
        <authorList>
            <person name="Philippe N."/>
            <person name="Legendre M."/>
            <person name="Doutre G."/>
            <person name="Coute Y."/>
            <person name="Poirot O."/>
            <person name="Lescot M."/>
            <person name="Arslan D."/>
            <person name="Seltzer V."/>
            <person name="Bertaux L."/>
            <person name="Bruley C."/>
            <person name="Garin J."/>
            <person name="Claverie J.M."/>
            <person name="Abergel C."/>
        </authorList>
    </citation>
    <scope>NUCLEOTIDE SEQUENCE [LARGE SCALE GENOMIC DNA]</scope>
</reference>
<proteinExistence type="predicted"/>
<evidence type="ECO:0000313" key="2">
    <source>
        <dbReference type="Proteomes" id="UP000204584"/>
    </source>
</evidence>
<gene>
    <name evidence="1" type="ORF">psal_cds_794</name>
</gene>
<dbReference type="EMBL" id="KC977571">
    <property type="protein sequence ID" value="AGO84812.1"/>
    <property type="molecule type" value="Genomic_DNA"/>
</dbReference>
<dbReference type="GeneID" id="16606599"/>